<dbReference type="STRING" id="135651.G0PNM0"/>
<evidence type="ECO:0000313" key="3">
    <source>
        <dbReference type="Proteomes" id="UP000008068"/>
    </source>
</evidence>
<sequence length="123" mass="14062">HDQGPMDDDEDEDSKDREPPVMKLDFEKLFKMAEDPDLEELLRSPLDQALINLEDGTEVQKLTSIRTFPDILDTSDGEKCLLKMLPAIQKCLKVEKSNLDLHCEAAVVYKSIIQNESLVKKFQ</sequence>
<dbReference type="HOGENOM" id="CLU_2020937_0_0_1"/>
<dbReference type="GO" id="GO:0005829">
    <property type="term" value="C:cytosol"/>
    <property type="evidence" value="ECO:0007669"/>
    <property type="project" value="TreeGrafter"/>
</dbReference>
<accession>G0PNM0</accession>
<dbReference type="EMBL" id="GL382074">
    <property type="protein sequence ID" value="EGT42957.1"/>
    <property type="molecule type" value="Genomic_DNA"/>
</dbReference>
<evidence type="ECO:0000313" key="2">
    <source>
        <dbReference type="EMBL" id="EGT42957.1"/>
    </source>
</evidence>
<organism evidence="3">
    <name type="scientific">Caenorhabditis brenneri</name>
    <name type="common">Nematode worm</name>
    <dbReference type="NCBI Taxonomy" id="135651"/>
    <lineage>
        <taxon>Eukaryota</taxon>
        <taxon>Metazoa</taxon>
        <taxon>Ecdysozoa</taxon>
        <taxon>Nematoda</taxon>
        <taxon>Chromadorea</taxon>
        <taxon>Rhabditida</taxon>
        <taxon>Rhabditina</taxon>
        <taxon>Rhabditomorpha</taxon>
        <taxon>Rhabditoidea</taxon>
        <taxon>Rhabditidae</taxon>
        <taxon>Peloderinae</taxon>
        <taxon>Caenorhabditis</taxon>
    </lineage>
</organism>
<feature type="region of interest" description="Disordered" evidence="1">
    <location>
        <begin position="1"/>
        <end position="20"/>
    </location>
</feature>
<dbReference type="InterPro" id="IPR039918">
    <property type="entry name" value="PPP4R4"/>
</dbReference>
<dbReference type="PANTHER" id="PTHR21467:SF0">
    <property type="entry name" value="SERINE_THREONINE-PROTEIN PHOSPHATASE 4 REGULATORY SUBUNIT 4"/>
    <property type="match status" value="1"/>
</dbReference>
<dbReference type="AlphaFoldDB" id="G0PNM0"/>
<proteinExistence type="predicted"/>
<dbReference type="GO" id="GO:0008287">
    <property type="term" value="C:protein serine/threonine phosphatase complex"/>
    <property type="evidence" value="ECO:0007669"/>
    <property type="project" value="TreeGrafter"/>
</dbReference>
<dbReference type="OrthoDB" id="340346at2759"/>
<evidence type="ECO:0000256" key="1">
    <source>
        <dbReference type="SAM" id="MobiDB-lite"/>
    </source>
</evidence>
<dbReference type="Proteomes" id="UP000008068">
    <property type="component" value="Unassembled WGS sequence"/>
</dbReference>
<gene>
    <name evidence="2" type="ORF">CAEBREN_30676</name>
</gene>
<feature type="non-terminal residue" evidence="2">
    <location>
        <position position="1"/>
    </location>
</feature>
<name>G0PNM0_CAEBE</name>
<feature type="compositionally biased region" description="Acidic residues" evidence="1">
    <location>
        <begin position="1"/>
        <end position="13"/>
    </location>
</feature>
<protein>
    <submittedName>
        <fullName evidence="2">Uncharacterized protein</fullName>
    </submittedName>
</protein>
<dbReference type="GO" id="GO:0019888">
    <property type="term" value="F:protein phosphatase regulator activity"/>
    <property type="evidence" value="ECO:0007669"/>
    <property type="project" value="TreeGrafter"/>
</dbReference>
<dbReference type="InParanoid" id="G0PNM0"/>
<dbReference type="PANTHER" id="PTHR21467">
    <property type="entry name" value="PROTEIN PHOSPHATASE 4 REGULATORY SUBUNIT 4 PPP4R4"/>
    <property type="match status" value="1"/>
</dbReference>
<dbReference type="eggNOG" id="KOG0211">
    <property type="taxonomic scope" value="Eukaryota"/>
</dbReference>
<keyword evidence="3" id="KW-1185">Reference proteome</keyword>
<reference evidence="3" key="1">
    <citation type="submission" date="2011-07" db="EMBL/GenBank/DDBJ databases">
        <authorList>
            <consortium name="Caenorhabditis brenneri Sequencing and Analysis Consortium"/>
            <person name="Wilson R.K."/>
        </authorList>
    </citation>
    <scope>NUCLEOTIDE SEQUENCE [LARGE SCALE GENOMIC DNA]</scope>
    <source>
        <strain evidence="3">PB2801</strain>
    </source>
</reference>